<feature type="transmembrane region" description="Helical" evidence="22">
    <location>
        <begin position="93"/>
        <end position="113"/>
    </location>
</feature>
<keyword evidence="25" id="KW-1185">Reference proteome</keyword>
<evidence type="ECO:0000256" key="17">
    <source>
        <dbReference type="ARBA" id="ARBA00052025"/>
    </source>
</evidence>
<evidence type="ECO:0000256" key="9">
    <source>
        <dbReference type="ARBA" id="ARBA00022857"/>
    </source>
</evidence>
<comment type="catalytic activity">
    <reaction evidence="16">
        <text>a (3R)-3-hydroxyacyl-CoA = a (2E)-enoyl-CoA + H2O</text>
        <dbReference type="Rhea" id="RHEA:26526"/>
        <dbReference type="ChEBI" id="CHEBI:15377"/>
        <dbReference type="ChEBI" id="CHEBI:57319"/>
        <dbReference type="ChEBI" id="CHEBI:58856"/>
        <dbReference type="EC" id="4.2.1.119"/>
    </reaction>
</comment>
<dbReference type="GO" id="GO:0006635">
    <property type="term" value="P:fatty acid beta-oxidation"/>
    <property type="evidence" value="ECO:0007669"/>
    <property type="project" value="UniProtKB-UniPathway"/>
</dbReference>
<dbReference type="GO" id="GO:0005509">
    <property type="term" value="F:calcium ion binding"/>
    <property type="evidence" value="ECO:0007669"/>
    <property type="project" value="InterPro"/>
</dbReference>
<evidence type="ECO:0000256" key="21">
    <source>
        <dbReference type="SAM" id="MobiDB-lite"/>
    </source>
</evidence>
<keyword evidence="10" id="KW-0560">Oxidoreductase</keyword>
<dbReference type="InterPro" id="IPR054357">
    <property type="entry name" value="MFE-2_N"/>
</dbReference>
<dbReference type="GO" id="GO:0005783">
    <property type="term" value="C:endoplasmic reticulum"/>
    <property type="evidence" value="ECO:0007669"/>
    <property type="project" value="InterPro"/>
</dbReference>
<dbReference type="SUPFAM" id="SSF54637">
    <property type="entry name" value="Thioesterase/thiol ester dehydrase-isomerase"/>
    <property type="match status" value="2"/>
</dbReference>
<evidence type="ECO:0000256" key="5">
    <source>
        <dbReference type="ARBA" id="ARBA00012456"/>
    </source>
</evidence>
<dbReference type="InterPro" id="IPR057326">
    <property type="entry name" value="KR_dom"/>
</dbReference>
<reference evidence="24 25" key="1">
    <citation type="submission" date="2015-07" db="EMBL/GenBank/DDBJ databases">
        <title>Comparative genomics of the Sigatoka disease complex on banana suggests a link between parallel evolutionary changes in Pseudocercospora fijiensis and Pseudocercospora eumusae and increased virulence on the banana host.</title>
        <authorList>
            <person name="Chang T.-C."/>
            <person name="Salvucci A."/>
            <person name="Crous P.W."/>
            <person name="Stergiopoulos I."/>
        </authorList>
    </citation>
    <scope>NUCLEOTIDE SEQUENCE [LARGE SCALE GENOMIC DNA]</scope>
    <source>
        <strain evidence="24 25">CBS 114824</strain>
    </source>
</reference>
<gene>
    <name evidence="24" type="ORF">AC578_85</name>
</gene>
<protein>
    <recommendedName>
        <fullName evidence="19">Peroxisomal hydratase-dehydrogenase-epimerase</fullName>
        <ecNumber evidence="5">1.1.1.n12</ecNumber>
        <ecNumber evidence="6">4.2.1.119</ecNumber>
    </recommendedName>
    <alternativeName>
        <fullName evidence="20">Multifunctional beta-oxidation protein</fullName>
    </alternativeName>
</protein>
<feature type="region of interest" description="Disordered" evidence="21">
    <location>
        <begin position="390"/>
        <end position="439"/>
    </location>
</feature>
<dbReference type="GO" id="GO:0018812">
    <property type="term" value="F:3-hydroxyacyl-CoA dehydratase activity"/>
    <property type="evidence" value="ECO:0007669"/>
    <property type="project" value="UniProtKB-EC"/>
</dbReference>
<dbReference type="OrthoDB" id="3592703at2759"/>
<dbReference type="PRINTS" id="PR00081">
    <property type="entry name" value="GDHRDH"/>
</dbReference>
<dbReference type="Pfam" id="PF07946">
    <property type="entry name" value="CCDC47"/>
    <property type="match status" value="1"/>
</dbReference>
<evidence type="ECO:0000256" key="11">
    <source>
        <dbReference type="ARBA" id="ARBA00023098"/>
    </source>
</evidence>
<dbReference type="PANTHER" id="PTHR45024">
    <property type="entry name" value="DEHYDROGENASES, SHORT CHAIN"/>
    <property type="match status" value="1"/>
</dbReference>
<organism evidence="24 25">
    <name type="scientific">Pseudocercospora eumusae</name>
    <dbReference type="NCBI Taxonomy" id="321146"/>
    <lineage>
        <taxon>Eukaryota</taxon>
        <taxon>Fungi</taxon>
        <taxon>Dikarya</taxon>
        <taxon>Ascomycota</taxon>
        <taxon>Pezizomycotina</taxon>
        <taxon>Dothideomycetes</taxon>
        <taxon>Dothideomycetidae</taxon>
        <taxon>Mycosphaerellales</taxon>
        <taxon>Mycosphaerellaceae</taxon>
        <taxon>Pseudocercospora</taxon>
    </lineage>
</organism>
<comment type="catalytic activity">
    <reaction evidence="17">
        <text>a (3R)-3-hydroxyacyl-CoA + NAD(+) = a 3-oxoacyl-CoA + NADH + H(+)</text>
        <dbReference type="Rhea" id="RHEA:32711"/>
        <dbReference type="ChEBI" id="CHEBI:15378"/>
        <dbReference type="ChEBI" id="CHEBI:57319"/>
        <dbReference type="ChEBI" id="CHEBI:57540"/>
        <dbReference type="ChEBI" id="CHEBI:57945"/>
        <dbReference type="ChEBI" id="CHEBI:90726"/>
        <dbReference type="EC" id="1.1.1.n12"/>
    </reaction>
</comment>
<keyword evidence="8" id="KW-0276">Fatty acid metabolism</keyword>
<dbReference type="Pfam" id="PF01575">
    <property type="entry name" value="MaoC_dehydratas"/>
    <property type="match status" value="1"/>
</dbReference>
<dbReference type="InterPro" id="IPR051687">
    <property type="entry name" value="Peroxisomal_Beta-Oxidation"/>
</dbReference>
<keyword evidence="12" id="KW-0576">Peroxisome</keyword>
<evidence type="ECO:0000256" key="12">
    <source>
        <dbReference type="ARBA" id="ARBA00023140"/>
    </source>
</evidence>
<evidence type="ECO:0000256" key="18">
    <source>
        <dbReference type="ARBA" id="ARBA00055743"/>
    </source>
</evidence>
<keyword evidence="13" id="KW-0413">Isomerase</keyword>
<keyword evidence="15" id="KW-0511">Multifunctional enzyme</keyword>
<keyword evidence="7" id="KW-0677">Repeat</keyword>
<dbReference type="STRING" id="321146.A0A139HP16"/>
<dbReference type="InterPro" id="IPR020904">
    <property type="entry name" value="Sc_DH/Rdtase_CS"/>
</dbReference>
<comment type="subunit">
    <text evidence="4">Monomer.</text>
</comment>
<feature type="compositionally biased region" description="Basic and acidic residues" evidence="21">
    <location>
        <begin position="390"/>
        <end position="431"/>
    </location>
</feature>
<keyword evidence="14" id="KW-0456">Lyase</keyword>
<dbReference type="GO" id="GO:0032469">
    <property type="term" value="P:endoplasmic reticulum calcium ion homeostasis"/>
    <property type="evidence" value="ECO:0007669"/>
    <property type="project" value="InterPro"/>
</dbReference>
<keyword evidence="11" id="KW-0443">Lipid metabolism</keyword>
<evidence type="ECO:0000313" key="24">
    <source>
        <dbReference type="EMBL" id="KXT04221.1"/>
    </source>
</evidence>
<evidence type="ECO:0000313" key="25">
    <source>
        <dbReference type="Proteomes" id="UP000070133"/>
    </source>
</evidence>
<sequence>MAGLLSNIQNVLAGAKSTPSPSSIASDADDFADFATAASPAAPSHTASSAFPADSALPTNAKNAFGAFSSPAMAGRPYTAWYRVWERVTIADFYQELLIIPIIILVIVVNLWGASANRKRAKAWEEKHFPHLESEFAKIGFGKDGFGKHILWKEKSKNEFTSYATGRQNVAFLDLKLTLLKRYNPIMSFGESIASFLFESVAAPSERVEATAYVFDGKEKQLVPAQAQAQSSAPNKDSTFDAFVWAIVHKDKMRQLRNDRYDLSLTSTKDHPKLPQWATVMSESAEVTEAMLTPELIQAVNDAGEDLEALIVSDQPIDAPLKLNDIVPKKRVQLSMALSTSDASLALWNYFLRLPDFLVTHAHFRPEAMRKVRATREAEMRKIRKIDEDEKAEERRNASDKLKKEERDRKLSKMSAEDQKKFLEKEKEKSQRKSMKRQTVKAMAPELRYDGQVCVVTGAGAGLGRAYARMFASRGAKVVVNDLGGTFNAKGNERSSKVADEVVAELRSKGWTAVANYDPVQEGDKIIKTAIDNFGRVDILVNNAGILRDITLRNMTDSDWNAIIDIHLHGAYKTTRAAWPYFRKQRYGRIIQTTSASGLFGNFGQSNYAAAKFALVGFGETLAKEGAKYNIQCNILAPAAASRLTQTVWPKEMLDLMKPEWVVPLVGYLCHADCRESGSIFEAGAGHFSKIRWQRNKGLLLKPDENLHPQHILDRWSEVVEFGKSGLEYPTQPADLMGTLKAAESLAPNKPVSQDKLGISNKVALVTGGGAGLGRAYALELAKHGARVIVNDVQGAEAVADAIRKKGGDAVACDVSVEQGKQVVDFVIRNCGRIDLVVNNAGILRDKAFTNMTDDQWHQVINVHLNGTYAITRAALPYMVKNKYGRIVNITSTSGIYGNFGQANYAAAKAGILGFTKAVAREGQKYNVFVNVVAPSAGTNMTRTVWPEQEVQALKPEYVAPLVAALCSERPPATGTIFEAAGGWFAMTRWQRTRGKDFDFHSEVPSVDQVAEAFSKIISFDSEADTPEAPQDGSKYTSAAALASAKINLGDRGHRKYLAKINEALQATSEATTYSYTERDIILYHLGLNAKRTDLDLVFEGSKNFHVLPTFGIVPTYTSKSSVNFKDILPNFDMRQLLHGEQYLEVLQWPIPTSATLKTEGKLIEVVDKGNAAIVRRSNSTYDESGKPVFYNESVAFIRKAGGFGGQKKPSDRGAATALNNPPSRPADKIVEEKTSEDLAAVYRLMGDYNPLHIDPEFSRVGGFETPILHGLATFGITGKHVFREFGAVKSLKVRFSGVVLPGQTIVTEMWNEGNGKIVYRAKVKETGKACISNAGAELRDEKARL</sequence>
<comment type="caution">
    <text evidence="24">The sequence shown here is derived from an EMBL/GenBank/DDBJ whole genome shotgun (WGS) entry which is preliminary data.</text>
</comment>
<keyword evidence="22" id="KW-1133">Transmembrane helix</keyword>
<dbReference type="InterPro" id="IPR002347">
    <property type="entry name" value="SDR_fam"/>
</dbReference>
<dbReference type="SMART" id="SM00822">
    <property type="entry name" value="PKS_KR"/>
    <property type="match status" value="1"/>
</dbReference>
<evidence type="ECO:0000259" key="23">
    <source>
        <dbReference type="SMART" id="SM00822"/>
    </source>
</evidence>
<dbReference type="EC" id="1.1.1.n12" evidence="5"/>
<dbReference type="PRINTS" id="PR00080">
    <property type="entry name" value="SDRFAMILY"/>
</dbReference>
<evidence type="ECO:0000256" key="8">
    <source>
        <dbReference type="ARBA" id="ARBA00022832"/>
    </source>
</evidence>
<evidence type="ECO:0000256" key="2">
    <source>
        <dbReference type="ARBA" id="ARBA00005005"/>
    </source>
</evidence>
<dbReference type="CDD" id="cd05353">
    <property type="entry name" value="hydroxyacyl-CoA-like_DH_SDR_c-like"/>
    <property type="match status" value="2"/>
</dbReference>
<dbReference type="FunFam" id="3.40.50.720:FF:000410">
    <property type="entry name" value="Peroxisomal multifunctional beta-oxidation protein"/>
    <property type="match status" value="1"/>
</dbReference>
<comment type="similarity">
    <text evidence="3">Belongs to the short-chain dehydrogenases/reductases (SDR) family.</text>
</comment>
<dbReference type="Gene3D" id="3.10.129.10">
    <property type="entry name" value="Hotdog Thioesterase"/>
    <property type="match status" value="2"/>
</dbReference>
<dbReference type="InterPro" id="IPR029069">
    <property type="entry name" value="HotDog_dom_sf"/>
</dbReference>
<dbReference type="PANTHER" id="PTHR45024:SF2">
    <property type="entry name" value="SCP2 DOMAIN-CONTAINING PROTEIN"/>
    <property type="match status" value="1"/>
</dbReference>
<dbReference type="PROSITE" id="PS00061">
    <property type="entry name" value="ADH_SHORT"/>
    <property type="match status" value="2"/>
</dbReference>
<dbReference type="FunFam" id="3.40.50.720:FF:000185">
    <property type="entry name" value="peroxisomal multifunctional enzyme type 2"/>
    <property type="match status" value="1"/>
</dbReference>
<comment type="function">
    <text evidence="18">Second trifunctional enzyme acting on the beta-oxidation pathway for fatty acids, possessing hydratase-dehydrogenase-epimerase activities. Converts trans-2-enoyl-CoA via D-3-hydroxyacyl-CoA to 3-ketoacyl-CoA.</text>
</comment>
<evidence type="ECO:0000256" key="19">
    <source>
        <dbReference type="ARBA" id="ARBA00073871"/>
    </source>
</evidence>
<dbReference type="InterPro" id="IPR002539">
    <property type="entry name" value="MaoC-like_dom"/>
</dbReference>
<dbReference type="CDD" id="cd03448">
    <property type="entry name" value="HDE_HSD"/>
    <property type="match status" value="1"/>
</dbReference>
<evidence type="ECO:0000256" key="16">
    <source>
        <dbReference type="ARBA" id="ARBA00029334"/>
    </source>
</evidence>
<evidence type="ECO:0000256" key="20">
    <source>
        <dbReference type="ARBA" id="ARBA00081853"/>
    </source>
</evidence>
<evidence type="ECO:0000256" key="4">
    <source>
        <dbReference type="ARBA" id="ARBA00011245"/>
    </source>
</evidence>
<evidence type="ECO:0000256" key="13">
    <source>
        <dbReference type="ARBA" id="ARBA00023235"/>
    </source>
</evidence>
<dbReference type="GO" id="GO:0016491">
    <property type="term" value="F:oxidoreductase activity"/>
    <property type="evidence" value="ECO:0007669"/>
    <property type="project" value="UniProtKB-KW"/>
</dbReference>
<dbReference type="Proteomes" id="UP000070133">
    <property type="component" value="Unassembled WGS sequence"/>
</dbReference>
<dbReference type="InterPro" id="IPR012879">
    <property type="entry name" value="CCDC47"/>
</dbReference>
<keyword evidence="22" id="KW-0472">Membrane</keyword>
<dbReference type="GO" id="GO:0016853">
    <property type="term" value="F:isomerase activity"/>
    <property type="evidence" value="ECO:0007669"/>
    <property type="project" value="UniProtKB-KW"/>
</dbReference>
<evidence type="ECO:0000256" key="7">
    <source>
        <dbReference type="ARBA" id="ARBA00022737"/>
    </source>
</evidence>
<proteinExistence type="inferred from homology"/>
<evidence type="ECO:0000256" key="22">
    <source>
        <dbReference type="SAM" id="Phobius"/>
    </source>
</evidence>
<dbReference type="EC" id="4.2.1.119" evidence="6"/>
<dbReference type="GO" id="GO:0005777">
    <property type="term" value="C:peroxisome"/>
    <property type="evidence" value="ECO:0007669"/>
    <property type="project" value="UniProtKB-SubCell"/>
</dbReference>
<dbReference type="UniPathway" id="UPA00659"/>
<accession>A0A139HP16</accession>
<evidence type="ECO:0000256" key="3">
    <source>
        <dbReference type="ARBA" id="ARBA00006484"/>
    </source>
</evidence>
<evidence type="ECO:0000256" key="1">
    <source>
        <dbReference type="ARBA" id="ARBA00004275"/>
    </source>
</evidence>
<feature type="region of interest" description="Disordered" evidence="21">
    <location>
        <begin position="1204"/>
        <end position="1226"/>
    </location>
</feature>
<evidence type="ECO:0000256" key="6">
    <source>
        <dbReference type="ARBA" id="ARBA00013156"/>
    </source>
</evidence>
<dbReference type="Pfam" id="PF22622">
    <property type="entry name" value="MFE-2_hydrat-2_N"/>
    <property type="match status" value="1"/>
</dbReference>
<dbReference type="SUPFAM" id="SSF51735">
    <property type="entry name" value="NAD(P)-binding Rossmann-fold domains"/>
    <property type="match status" value="2"/>
</dbReference>
<dbReference type="EMBL" id="LFZN01000023">
    <property type="protein sequence ID" value="KXT04221.1"/>
    <property type="molecule type" value="Genomic_DNA"/>
</dbReference>
<name>A0A139HP16_9PEZI</name>
<dbReference type="Pfam" id="PF00106">
    <property type="entry name" value="adh_short"/>
    <property type="match status" value="2"/>
</dbReference>
<evidence type="ECO:0000256" key="10">
    <source>
        <dbReference type="ARBA" id="ARBA00023002"/>
    </source>
</evidence>
<evidence type="ECO:0000256" key="15">
    <source>
        <dbReference type="ARBA" id="ARBA00023268"/>
    </source>
</evidence>
<comment type="subcellular location">
    <subcellularLocation>
        <location evidence="1">Peroxisome</location>
    </subcellularLocation>
</comment>
<dbReference type="Gene3D" id="3.40.50.720">
    <property type="entry name" value="NAD(P)-binding Rossmann-like Domain"/>
    <property type="match status" value="2"/>
</dbReference>
<keyword evidence="22" id="KW-0812">Transmembrane</keyword>
<comment type="pathway">
    <text evidence="2">Lipid metabolism; fatty acid beta-oxidation.</text>
</comment>
<feature type="domain" description="Ketoreductase" evidence="23">
    <location>
        <begin position="762"/>
        <end position="939"/>
    </location>
</feature>
<dbReference type="InterPro" id="IPR036291">
    <property type="entry name" value="NAD(P)-bd_dom_sf"/>
</dbReference>
<keyword evidence="9" id="KW-0521">NADP</keyword>
<evidence type="ECO:0000256" key="14">
    <source>
        <dbReference type="ARBA" id="ARBA00023239"/>
    </source>
</evidence>